<feature type="non-terminal residue" evidence="1">
    <location>
        <position position="123"/>
    </location>
</feature>
<reference evidence="2" key="1">
    <citation type="submission" date="2017-09" db="EMBL/GenBank/DDBJ databases">
        <title>Depth-based differentiation of microbial function through sediment-hosted aquifers and enrichment of novel symbionts in the deep terrestrial subsurface.</title>
        <authorList>
            <person name="Probst A.J."/>
            <person name="Ladd B."/>
            <person name="Jarett J.K."/>
            <person name="Geller-Mcgrath D.E."/>
            <person name="Sieber C.M.K."/>
            <person name="Emerson J.B."/>
            <person name="Anantharaman K."/>
            <person name="Thomas B.C."/>
            <person name="Malmstrom R."/>
            <person name="Stieglmeier M."/>
            <person name="Klingl A."/>
            <person name="Woyke T."/>
            <person name="Ryan C.M."/>
            <person name="Banfield J.F."/>
        </authorList>
    </citation>
    <scope>NUCLEOTIDE SEQUENCE [LARGE SCALE GENOMIC DNA]</scope>
</reference>
<dbReference type="Proteomes" id="UP000229554">
    <property type="component" value="Unassembled WGS sequence"/>
</dbReference>
<evidence type="ECO:0000313" key="2">
    <source>
        <dbReference type="Proteomes" id="UP000229554"/>
    </source>
</evidence>
<organism evidence="1 2">
    <name type="scientific">Candidatus Roizmanbacteria bacterium CG10_big_fil_rev_8_21_14_0_10_39_6</name>
    <dbReference type="NCBI Taxonomy" id="1974853"/>
    <lineage>
        <taxon>Bacteria</taxon>
        <taxon>Candidatus Roizmaniibacteriota</taxon>
    </lineage>
</organism>
<comment type="caution">
    <text evidence="1">The sequence shown here is derived from an EMBL/GenBank/DDBJ whole genome shotgun (WGS) entry which is preliminary data.</text>
</comment>
<dbReference type="Gene3D" id="3.90.70.10">
    <property type="entry name" value="Cysteine proteinases"/>
    <property type="match status" value="1"/>
</dbReference>
<protein>
    <submittedName>
        <fullName evidence="1">Uncharacterized protein</fullName>
    </submittedName>
</protein>
<sequence>MIFPNKQQKVDSKTCGPYCLLNIYSHFGIKTSLKSILNDLNISEVEPTYVSQLARHALKSGIRTSLILSNTFVISHDWKDKSKTEVIESLKEWIVRNSESEWIRDALFTLYYLQEGGELVIAN</sequence>
<evidence type="ECO:0000313" key="1">
    <source>
        <dbReference type="EMBL" id="PJE62441.1"/>
    </source>
</evidence>
<dbReference type="AlphaFoldDB" id="A0A2M8KR95"/>
<accession>A0A2M8KR95</accession>
<proteinExistence type="predicted"/>
<dbReference type="EMBL" id="PFED01000204">
    <property type="protein sequence ID" value="PJE62441.1"/>
    <property type="molecule type" value="Genomic_DNA"/>
</dbReference>
<name>A0A2M8KR95_9BACT</name>
<gene>
    <name evidence="1" type="ORF">COU88_04965</name>
</gene>